<dbReference type="PROSITE" id="PS50069">
    <property type="entry name" value="CULLIN_2"/>
    <property type="match status" value="1"/>
</dbReference>
<dbReference type="InterPro" id="IPR016159">
    <property type="entry name" value="Cullin_repeat-like_dom_sf"/>
</dbReference>
<accession>A0AAD7MSF7</accession>
<dbReference type="InterPro" id="IPR016158">
    <property type="entry name" value="Cullin_homology"/>
</dbReference>
<dbReference type="EMBL" id="JARKIB010000170">
    <property type="protein sequence ID" value="KAJ7728763.1"/>
    <property type="molecule type" value="Genomic_DNA"/>
</dbReference>
<dbReference type="SUPFAM" id="SSF74788">
    <property type="entry name" value="Cullin repeat-like"/>
    <property type="match status" value="1"/>
</dbReference>
<keyword evidence="6" id="KW-1185">Reference proteome</keyword>
<dbReference type="GO" id="GO:0006511">
    <property type="term" value="P:ubiquitin-dependent protein catabolic process"/>
    <property type="evidence" value="ECO:0007669"/>
    <property type="project" value="InterPro"/>
</dbReference>
<sequence>MPLNVELVSRCEGVLLRAHAPRMWETFQGLEPLRRNFEAHIKTAGLAAVEGVVGGAAPAKKDAATDTDTEETVTKSGELDPKAYVDALLAVHEKNAATVARSFRGEADFAAALDKMAGEGDLEGALNQVAPTVWFARHELTERIDDGRWLTDDRCGGKCYKKTRLIAARRLVFALGVATAVPPVIILFKYLEDQDVFQTFYTTKLPKRLIHGVSPSDKAKASLIRKLNEACGFEYLYKQATGMFTGGLLIVRSASHRTPAAQNISLATRIPRLLARR</sequence>
<comment type="caution">
    <text evidence="5">The sequence shown here is derived from an EMBL/GenBank/DDBJ whole genome shotgun (WGS) entry which is preliminary data.</text>
</comment>
<evidence type="ECO:0000256" key="2">
    <source>
        <dbReference type="PROSITE-ProRule" id="PRU00330"/>
    </source>
</evidence>
<organism evidence="5 6">
    <name type="scientific">Mycena metata</name>
    <dbReference type="NCBI Taxonomy" id="1033252"/>
    <lineage>
        <taxon>Eukaryota</taxon>
        <taxon>Fungi</taxon>
        <taxon>Dikarya</taxon>
        <taxon>Basidiomycota</taxon>
        <taxon>Agaricomycotina</taxon>
        <taxon>Agaricomycetes</taxon>
        <taxon>Agaricomycetidae</taxon>
        <taxon>Agaricales</taxon>
        <taxon>Marasmiineae</taxon>
        <taxon>Mycenaceae</taxon>
        <taxon>Mycena</taxon>
    </lineage>
</organism>
<evidence type="ECO:0000313" key="5">
    <source>
        <dbReference type="EMBL" id="KAJ7728763.1"/>
    </source>
</evidence>
<dbReference type="AlphaFoldDB" id="A0AAD7MSF7"/>
<protein>
    <submittedName>
        <fullName evidence="5">Cullin family-domain-containing protein</fullName>
    </submittedName>
</protein>
<evidence type="ECO:0000256" key="1">
    <source>
        <dbReference type="ARBA" id="ARBA00006019"/>
    </source>
</evidence>
<dbReference type="Proteomes" id="UP001215598">
    <property type="component" value="Unassembled WGS sequence"/>
</dbReference>
<evidence type="ECO:0000259" key="4">
    <source>
        <dbReference type="PROSITE" id="PS50069"/>
    </source>
</evidence>
<dbReference type="GO" id="GO:0031625">
    <property type="term" value="F:ubiquitin protein ligase binding"/>
    <property type="evidence" value="ECO:0007669"/>
    <property type="project" value="InterPro"/>
</dbReference>
<dbReference type="InterPro" id="IPR036317">
    <property type="entry name" value="Cullin_homology_sf"/>
</dbReference>
<dbReference type="Pfam" id="PF00888">
    <property type="entry name" value="Cullin"/>
    <property type="match status" value="2"/>
</dbReference>
<dbReference type="PANTHER" id="PTHR11932">
    <property type="entry name" value="CULLIN"/>
    <property type="match status" value="1"/>
</dbReference>
<comment type="similarity">
    <text evidence="1 2 3">Belongs to the cullin family.</text>
</comment>
<evidence type="ECO:0000256" key="3">
    <source>
        <dbReference type="RuleBase" id="RU003829"/>
    </source>
</evidence>
<gene>
    <name evidence="5" type="ORF">B0H16DRAFT_1470348</name>
</gene>
<proteinExistence type="inferred from homology"/>
<dbReference type="InterPro" id="IPR001373">
    <property type="entry name" value="Cullin_N"/>
</dbReference>
<name>A0AAD7MSF7_9AGAR</name>
<dbReference type="Gene3D" id="1.20.1310.10">
    <property type="entry name" value="Cullin Repeats"/>
    <property type="match status" value="2"/>
</dbReference>
<feature type="domain" description="Cullin family profile" evidence="4">
    <location>
        <begin position="184"/>
        <end position="238"/>
    </location>
</feature>
<dbReference type="InterPro" id="IPR045093">
    <property type="entry name" value="Cullin"/>
</dbReference>
<reference evidence="5" key="1">
    <citation type="submission" date="2023-03" db="EMBL/GenBank/DDBJ databases">
        <title>Massive genome expansion in bonnet fungi (Mycena s.s.) driven by repeated elements and novel gene families across ecological guilds.</title>
        <authorList>
            <consortium name="Lawrence Berkeley National Laboratory"/>
            <person name="Harder C.B."/>
            <person name="Miyauchi S."/>
            <person name="Viragh M."/>
            <person name="Kuo A."/>
            <person name="Thoen E."/>
            <person name="Andreopoulos B."/>
            <person name="Lu D."/>
            <person name="Skrede I."/>
            <person name="Drula E."/>
            <person name="Henrissat B."/>
            <person name="Morin E."/>
            <person name="Kohler A."/>
            <person name="Barry K."/>
            <person name="LaButti K."/>
            <person name="Morin E."/>
            <person name="Salamov A."/>
            <person name="Lipzen A."/>
            <person name="Mereny Z."/>
            <person name="Hegedus B."/>
            <person name="Baldrian P."/>
            <person name="Stursova M."/>
            <person name="Weitz H."/>
            <person name="Taylor A."/>
            <person name="Grigoriev I.V."/>
            <person name="Nagy L.G."/>
            <person name="Martin F."/>
            <person name="Kauserud H."/>
        </authorList>
    </citation>
    <scope>NUCLEOTIDE SEQUENCE</scope>
    <source>
        <strain evidence="5">CBHHK182m</strain>
    </source>
</reference>
<dbReference type="SUPFAM" id="SSF75632">
    <property type="entry name" value="Cullin homology domain"/>
    <property type="match status" value="1"/>
</dbReference>
<evidence type="ECO:0000313" key="6">
    <source>
        <dbReference type="Proteomes" id="UP001215598"/>
    </source>
</evidence>